<keyword evidence="1" id="KW-0808">Transferase</keyword>
<dbReference type="InterPro" id="IPR010235">
    <property type="entry name" value="HepT"/>
</dbReference>
<dbReference type="EMBL" id="LWMT01000294">
    <property type="protein sequence ID" value="KZX09989.1"/>
    <property type="molecule type" value="Genomic_DNA"/>
</dbReference>
<comment type="caution">
    <text evidence="1">The sequence shown here is derived from an EMBL/GenBank/DDBJ whole genome shotgun (WGS) entry which is preliminary data.</text>
</comment>
<reference evidence="1 2" key="1">
    <citation type="submission" date="2016-04" db="EMBL/GenBank/DDBJ databases">
        <title>Genome sequence of Methanobrevibacter filiformis DSM 11501.</title>
        <authorList>
            <person name="Poehlein A."/>
            <person name="Seedorf H."/>
            <person name="Daniel R."/>
        </authorList>
    </citation>
    <scope>NUCLEOTIDE SEQUENCE [LARGE SCALE GENOMIC DNA]</scope>
    <source>
        <strain evidence="1 2">DSM 11501</strain>
    </source>
</reference>
<accession>A0A165YXJ6</accession>
<dbReference type="GO" id="GO:0016740">
    <property type="term" value="F:transferase activity"/>
    <property type="evidence" value="ECO:0007669"/>
    <property type="project" value="UniProtKB-KW"/>
</dbReference>
<dbReference type="STRING" id="55758.MBFIL_19390"/>
<gene>
    <name evidence="1" type="ORF">MBFIL_19390</name>
</gene>
<proteinExistence type="predicted"/>
<name>A0A165YXJ6_9EURY</name>
<dbReference type="PATRIC" id="fig|55758.3.peg.2159"/>
<dbReference type="OrthoDB" id="115089at2157"/>
<dbReference type="AlphaFoldDB" id="A0A165YXJ6"/>
<keyword evidence="2" id="KW-1185">Reference proteome</keyword>
<dbReference type="Gene3D" id="1.20.120.330">
    <property type="entry name" value="Nucleotidyltransferases domain 2"/>
    <property type="match status" value="1"/>
</dbReference>
<dbReference type="RefSeq" id="WP_066974048.1">
    <property type="nucleotide sequence ID" value="NZ_LWMT01000294.1"/>
</dbReference>
<protein>
    <submittedName>
        <fullName evidence="1">Nucleotidyltransferase substrate binding protein like protein</fullName>
    </submittedName>
</protein>
<evidence type="ECO:0000313" key="2">
    <source>
        <dbReference type="Proteomes" id="UP000077066"/>
    </source>
</evidence>
<organism evidence="1 2">
    <name type="scientific">Methanobrevibacter filiformis</name>
    <dbReference type="NCBI Taxonomy" id="55758"/>
    <lineage>
        <taxon>Archaea</taxon>
        <taxon>Methanobacteriati</taxon>
        <taxon>Methanobacteriota</taxon>
        <taxon>Methanomada group</taxon>
        <taxon>Methanobacteria</taxon>
        <taxon>Methanobacteriales</taxon>
        <taxon>Methanobacteriaceae</taxon>
        <taxon>Methanobrevibacter</taxon>
    </lineage>
</organism>
<dbReference type="SUPFAM" id="SSF81593">
    <property type="entry name" value="Nucleotidyltransferase substrate binding subunit/domain"/>
    <property type="match status" value="1"/>
</dbReference>
<sequence length="146" mass="17410">MGEKLNITPLLKAYKSFITALDYAEEIESENTEFRYYTEEMVKSAVIQHFEYTYELTWKMMKKFLKVDIGDRADTLSRPELFRIIGEKQLITDFSAWNKYNKARNKTSYTYNEDIAEEVYNTAKNFKNDLKEFITALKERTNIVTY</sequence>
<dbReference type="NCBIfam" id="TIGR01987">
    <property type="entry name" value="HI0074"/>
    <property type="match status" value="1"/>
</dbReference>
<dbReference type="Pfam" id="PF08780">
    <property type="entry name" value="NTase_sub_bind"/>
    <property type="match status" value="1"/>
</dbReference>
<evidence type="ECO:0000313" key="1">
    <source>
        <dbReference type="EMBL" id="KZX09989.1"/>
    </source>
</evidence>
<dbReference type="Proteomes" id="UP000077066">
    <property type="component" value="Unassembled WGS sequence"/>
</dbReference>